<protein>
    <submittedName>
        <fullName evidence="2">Retrotransposon protein</fullName>
    </submittedName>
</protein>
<dbReference type="Proteomes" id="UP000236291">
    <property type="component" value="Unassembled WGS sequence"/>
</dbReference>
<reference evidence="2 3" key="1">
    <citation type="journal article" date="2014" name="Am. J. Bot.">
        <title>Genome assembly and annotation for red clover (Trifolium pratense; Fabaceae).</title>
        <authorList>
            <person name="Istvanek J."/>
            <person name="Jaros M."/>
            <person name="Krenek A."/>
            <person name="Repkova J."/>
        </authorList>
    </citation>
    <scope>NUCLEOTIDE SEQUENCE [LARGE SCALE GENOMIC DNA]</scope>
    <source>
        <strain evidence="3">cv. Tatra</strain>
        <tissue evidence="2">Young leaves</tissue>
    </source>
</reference>
<evidence type="ECO:0000259" key="1">
    <source>
        <dbReference type="PROSITE" id="PS50994"/>
    </source>
</evidence>
<dbReference type="GO" id="GO:0015074">
    <property type="term" value="P:DNA integration"/>
    <property type="evidence" value="ECO:0007669"/>
    <property type="project" value="InterPro"/>
</dbReference>
<comment type="caution">
    <text evidence="2">The sequence shown here is derived from an EMBL/GenBank/DDBJ whole genome shotgun (WGS) entry which is preliminary data.</text>
</comment>
<dbReference type="PANTHER" id="PTHR45835">
    <property type="entry name" value="YALI0A06105P"/>
    <property type="match status" value="1"/>
</dbReference>
<dbReference type="InterPro" id="IPR056924">
    <property type="entry name" value="SH3_Tf2-1"/>
</dbReference>
<evidence type="ECO:0000313" key="3">
    <source>
        <dbReference type="Proteomes" id="UP000236291"/>
    </source>
</evidence>
<dbReference type="AlphaFoldDB" id="A0A2K3PAD6"/>
<organism evidence="2 3">
    <name type="scientific">Trifolium pratense</name>
    <name type="common">Red clover</name>
    <dbReference type="NCBI Taxonomy" id="57577"/>
    <lineage>
        <taxon>Eukaryota</taxon>
        <taxon>Viridiplantae</taxon>
        <taxon>Streptophyta</taxon>
        <taxon>Embryophyta</taxon>
        <taxon>Tracheophyta</taxon>
        <taxon>Spermatophyta</taxon>
        <taxon>Magnoliopsida</taxon>
        <taxon>eudicotyledons</taxon>
        <taxon>Gunneridae</taxon>
        <taxon>Pentapetalae</taxon>
        <taxon>rosids</taxon>
        <taxon>fabids</taxon>
        <taxon>Fabales</taxon>
        <taxon>Fabaceae</taxon>
        <taxon>Papilionoideae</taxon>
        <taxon>50 kb inversion clade</taxon>
        <taxon>NPAAA clade</taxon>
        <taxon>Hologalegina</taxon>
        <taxon>IRL clade</taxon>
        <taxon>Trifolieae</taxon>
        <taxon>Trifolium</taxon>
    </lineage>
</organism>
<dbReference type="EMBL" id="ASHM01005148">
    <property type="protein sequence ID" value="PNY12251.1"/>
    <property type="molecule type" value="Genomic_DNA"/>
</dbReference>
<dbReference type="Gene3D" id="3.30.420.10">
    <property type="entry name" value="Ribonuclease H-like superfamily/Ribonuclease H"/>
    <property type="match status" value="2"/>
</dbReference>
<dbReference type="InterPro" id="IPR036397">
    <property type="entry name" value="RNaseH_sf"/>
</dbReference>
<name>A0A2K3PAD6_TRIPR</name>
<sequence>MKKDVQAHIRQCSTCQQTKYSTAKPNGLLQPLPIPNHVWEELSMDFITGLPQSRGYSVILVVVDSFSKGVHLGALASGFTAYKVAELFVSMVCKLHGLPRSIVSDRDPIFIKVMNRTIEQYLRAFVHAKPSNWVSLLPWAEYHYNTSIHLGSGFTPFQIMFGKSPPSMPDYVTGSSSIEACDSVLTSREEILELLRENLTKAQVQMKATADKHCKEVTFEVGSWVIGAVAYKLELPPHDKIHDVFHVSLLKPYEGTTPTHVDQLPPFSVDNHPIISPLAILDFQTQLVEGIPTRFSLVQWDVLLPDDTSWEPWNELKQTYDLEDKVAFDDGSIVMDQPLADMGQVEKIEKRPKRIIKLPKRLEDCVLG</sequence>
<gene>
    <name evidence="2" type="ORF">L195_g008877</name>
</gene>
<dbReference type="InterPro" id="IPR012337">
    <property type="entry name" value="RNaseH-like_sf"/>
</dbReference>
<dbReference type="SUPFAM" id="SSF53098">
    <property type="entry name" value="Ribonuclease H-like"/>
    <property type="match status" value="1"/>
</dbReference>
<dbReference type="Pfam" id="PF24626">
    <property type="entry name" value="SH3_Tf2-1"/>
    <property type="match status" value="1"/>
</dbReference>
<dbReference type="GO" id="GO:0003676">
    <property type="term" value="F:nucleic acid binding"/>
    <property type="evidence" value="ECO:0007669"/>
    <property type="project" value="InterPro"/>
</dbReference>
<proteinExistence type="predicted"/>
<accession>A0A2K3PAD6</accession>
<feature type="domain" description="Integrase catalytic" evidence="1">
    <location>
        <begin position="29"/>
        <end position="125"/>
    </location>
</feature>
<dbReference type="PROSITE" id="PS50994">
    <property type="entry name" value="INTEGRASE"/>
    <property type="match status" value="1"/>
</dbReference>
<reference evidence="2 3" key="2">
    <citation type="journal article" date="2017" name="Front. Plant Sci.">
        <title>Gene Classification and Mining of Molecular Markers Useful in Red Clover (Trifolium pratense) Breeding.</title>
        <authorList>
            <person name="Istvanek J."/>
            <person name="Dluhosova J."/>
            <person name="Dluhos P."/>
            <person name="Patkova L."/>
            <person name="Nedelnik J."/>
            <person name="Repkova J."/>
        </authorList>
    </citation>
    <scope>NUCLEOTIDE SEQUENCE [LARGE SCALE GENOMIC DNA]</scope>
    <source>
        <strain evidence="3">cv. Tatra</strain>
        <tissue evidence="2">Young leaves</tissue>
    </source>
</reference>
<dbReference type="InterPro" id="IPR001584">
    <property type="entry name" value="Integrase_cat-core"/>
</dbReference>
<evidence type="ECO:0000313" key="2">
    <source>
        <dbReference type="EMBL" id="PNY12251.1"/>
    </source>
</evidence>
<dbReference type="PANTHER" id="PTHR45835:SF99">
    <property type="entry name" value="CHROMO DOMAIN-CONTAINING PROTEIN-RELATED"/>
    <property type="match status" value="1"/>
</dbReference>
<dbReference type="STRING" id="57577.A0A2K3PAD6"/>